<feature type="domain" description="FP protein C-terminal" evidence="3">
    <location>
        <begin position="264"/>
        <end position="316"/>
    </location>
</feature>
<gene>
    <name evidence="4" type="ORF">JYU34_012657</name>
</gene>
<accession>A0ABQ7QCC0</accession>
<feature type="region of interest" description="Disordered" evidence="2">
    <location>
        <begin position="1"/>
        <end position="31"/>
    </location>
</feature>
<protein>
    <recommendedName>
        <fullName evidence="3">FP protein C-terminal domain-containing protein</fullName>
    </recommendedName>
</protein>
<evidence type="ECO:0000259" key="3">
    <source>
        <dbReference type="Pfam" id="PF25298"/>
    </source>
</evidence>
<feature type="coiled-coil region" evidence="1">
    <location>
        <begin position="107"/>
        <end position="155"/>
    </location>
</feature>
<evidence type="ECO:0000313" key="4">
    <source>
        <dbReference type="EMBL" id="KAG7302705.1"/>
    </source>
</evidence>
<evidence type="ECO:0000256" key="2">
    <source>
        <dbReference type="SAM" id="MobiDB-lite"/>
    </source>
</evidence>
<keyword evidence="5" id="KW-1185">Reference proteome</keyword>
<organism evidence="4 5">
    <name type="scientific">Plutella xylostella</name>
    <name type="common">Diamondback moth</name>
    <name type="synonym">Plutella maculipennis</name>
    <dbReference type="NCBI Taxonomy" id="51655"/>
    <lineage>
        <taxon>Eukaryota</taxon>
        <taxon>Metazoa</taxon>
        <taxon>Ecdysozoa</taxon>
        <taxon>Arthropoda</taxon>
        <taxon>Hexapoda</taxon>
        <taxon>Insecta</taxon>
        <taxon>Pterygota</taxon>
        <taxon>Neoptera</taxon>
        <taxon>Endopterygota</taxon>
        <taxon>Lepidoptera</taxon>
        <taxon>Glossata</taxon>
        <taxon>Ditrysia</taxon>
        <taxon>Yponomeutoidea</taxon>
        <taxon>Plutellidae</taxon>
        <taxon>Plutella</taxon>
    </lineage>
</organism>
<proteinExistence type="predicted"/>
<evidence type="ECO:0000256" key="1">
    <source>
        <dbReference type="SAM" id="Coils"/>
    </source>
</evidence>
<dbReference type="InterPro" id="IPR057251">
    <property type="entry name" value="FP_C"/>
</dbReference>
<comment type="caution">
    <text evidence="4">The sequence shown here is derived from an EMBL/GenBank/DDBJ whole genome shotgun (WGS) entry which is preliminary data.</text>
</comment>
<evidence type="ECO:0000313" key="5">
    <source>
        <dbReference type="Proteomes" id="UP000823941"/>
    </source>
</evidence>
<name>A0ABQ7QCC0_PLUXY</name>
<dbReference type="Pfam" id="PF25298">
    <property type="entry name" value="Baculo_FP_2nd"/>
    <property type="match status" value="1"/>
</dbReference>
<keyword evidence="1" id="KW-0175">Coiled coil</keyword>
<reference evidence="4 5" key="1">
    <citation type="submission" date="2021-06" db="EMBL/GenBank/DDBJ databases">
        <title>A haploid diamondback moth (Plutella xylostella L.) genome assembly resolves 31 chromosomes and identifies a diamide resistance mutation.</title>
        <authorList>
            <person name="Ward C.M."/>
            <person name="Perry K.D."/>
            <person name="Baker G."/>
            <person name="Powis K."/>
            <person name="Heckel D.G."/>
            <person name="Baxter S.W."/>
        </authorList>
    </citation>
    <scope>NUCLEOTIDE SEQUENCE [LARGE SCALE GENOMIC DNA]</scope>
    <source>
        <strain evidence="4 5">LV</strain>
        <tissue evidence="4">Single pupa</tissue>
    </source>
</reference>
<sequence length="325" mass="37824">MNRIQRSPPKTTLGAPQTSFSDSDLSNQTDAPIGITQRVKRTRPRDDDVIDDLKQFKSEIKDLMKSMLLEQNQHIDDLLSKQSERLGKMEEHINFVKNQNCTIQNSNQEIERSMNSFADDLRSIEKKINIMEQERQNLSQNILSMQDKIEHIERSSIKTCIEIRNVPKKQYETKEDLYCYVKNMCQHIGFQMQEADIRDVLRGPSPRDSKSCAVLLELQNTINKSRLLNAIKKFNLDHPNNKLNSANLGFNNNAQTIYVSEQLTQKMKRLLYLTREMAKGNNIAFVWCSNGRVFIRQKEGAPHIMIRSEEHIKEIKENIKKESTK</sequence>
<dbReference type="EMBL" id="JAHIBW010000017">
    <property type="protein sequence ID" value="KAG7302705.1"/>
    <property type="molecule type" value="Genomic_DNA"/>
</dbReference>
<feature type="compositionally biased region" description="Polar residues" evidence="2">
    <location>
        <begin position="1"/>
        <end position="30"/>
    </location>
</feature>
<dbReference type="Proteomes" id="UP000823941">
    <property type="component" value="Chromosome 17"/>
</dbReference>